<organism evidence="3 4">
    <name type="scientific">Brassica campestris</name>
    <name type="common">Field mustard</name>
    <dbReference type="NCBI Taxonomy" id="3711"/>
    <lineage>
        <taxon>Eukaryota</taxon>
        <taxon>Viridiplantae</taxon>
        <taxon>Streptophyta</taxon>
        <taxon>Embryophyta</taxon>
        <taxon>Tracheophyta</taxon>
        <taxon>Spermatophyta</taxon>
        <taxon>Magnoliopsida</taxon>
        <taxon>eudicotyledons</taxon>
        <taxon>Gunneridae</taxon>
        <taxon>Pentapetalae</taxon>
        <taxon>rosids</taxon>
        <taxon>malvids</taxon>
        <taxon>Brassicales</taxon>
        <taxon>Brassicaceae</taxon>
        <taxon>Brassiceae</taxon>
        <taxon>Brassica</taxon>
    </lineage>
</organism>
<sequence>MIDLVYRKRKKYEEQGDYEAATKLFSTLNIIRMMKLVPREQKHFIIDTQKGAAWTDDNIRGPYGVIQKLMWEIKLQEAYLSQIRKKISEEKNN</sequence>
<proteinExistence type="inferred from homology"/>
<dbReference type="AlphaFoldDB" id="A0A397ZDH8"/>
<gene>
    <name evidence="3" type="ORF">BRARA_E01433</name>
</gene>
<evidence type="ECO:0000313" key="4">
    <source>
        <dbReference type="Proteomes" id="UP000264353"/>
    </source>
</evidence>
<dbReference type="EMBL" id="CM010632">
    <property type="protein sequence ID" value="RID62354.1"/>
    <property type="molecule type" value="Genomic_DNA"/>
</dbReference>
<comment type="similarity">
    <text evidence="1">Belongs to the LOB domain-containing protein family.</text>
</comment>
<dbReference type="InterPro" id="IPR004883">
    <property type="entry name" value="LOB"/>
</dbReference>
<feature type="domain" description="LOB" evidence="2">
    <location>
        <begin position="13"/>
        <end position="83"/>
    </location>
</feature>
<accession>A0A397ZDH8</accession>
<evidence type="ECO:0000259" key="2">
    <source>
        <dbReference type="Pfam" id="PF03195"/>
    </source>
</evidence>
<evidence type="ECO:0000256" key="1">
    <source>
        <dbReference type="ARBA" id="ARBA00005474"/>
    </source>
</evidence>
<protein>
    <recommendedName>
        <fullName evidence="2">LOB domain-containing protein</fullName>
    </recommendedName>
</protein>
<evidence type="ECO:0000313" key="3">
    <source>
        <dbReference type="EMBL" id="RID62354.1"/>
    </source>
</evidence>
<dbReference type="Pfam" id="PF03195">
    <property type="entry name" value="LOB"/>
    <property type="match status" value="1"/>
</dbReference>
<reference evidence="3 4" key="1">
    <citation type="submission" date="2018-06" db="EMBL/GenBank/DDBJ databases">
        <title>WGS assembly of Brassica rapa FPsc.</title>
        <authorList>
            <person name="Bowman J."/>
            <person name="Kohchi T."/>
            <person name="Yamato K."/>
            <person name="Jenkins J."/>
            <person name="Shu S."/>
            <person name="Ishizaki K."/>
            <person name="Yamaoka S."/>
            <person name="Nishihama R."/>
            <person name="Nakamura Y."/>
            <person name="Berger F."/>
            <person name="Adam C."/>
            <person name="Aki S."/>
            <person name="Althoff F."/>
            <person name="Araki T."/>
            <person name="Arteaga-Vazquez M."/>
            <person name="Balasubrmanian S."/>
            <person name="Bauer D."/>
            <person name="Boehm C."/>
            <person name="Briginshaw L."/>
            <person name="Caballero-Perez J."/>
            <person name="Catarino B."/>
            <person name="Chen F."/>
            <person name="Chiyoda S."/>
            <person name="Chovatia M."/>
            <person name="Davies K."/>
            <person name="Delmans M."/>
            <person name="Demura T."/>
            <person name="Dierschke T."/>
            <person name="Dolan L."/>
            <person name="Dorantes-Acosta A."/>
            <person name="Eklund D."/>
            <person name="Florent S."/>
            <person name="Flores-Sandoval E."/>
            <person name="Fujiyama A."/>
            <person name="Fukuzawa H."/>
            <person name="Galik B."/>
            <person name="Grimanelli D."/>
            <person name="Grimwood J."/>
            <person name="Grossniklaus U."/>
            <person name="Hamada T."/>
            <person name="Haseloff J."/>
            <person name="Hetherington A."/>
            <person name="Higo A."/>
            <person name="Hirakawa Y."/>
            <person name="Hundley H."/>
            <person name="Ikeda Y."/>
            <person name="Inoue K."/>
            <person name="Inoue S."/>
            <person name="Ishida S."/>
            <person name="Jia Q."/>
            <person name="Kakita M."/>
            <person name="Kanazawa T."/>
            <person name="Kawai Y."/>
            <person name="Kawashima T."/>
            <person name="Kennedy M."/>
            <person name="Kinose K."/>
            <person name="Kinoshita T."/>
            <person name="Kohara Y."/>
            <person name="Koide E."/>
            <person name="Komatsu K."/>
            <person name="Kopischke S."/>
            <person name="Kubo M."/>
            <person name="Kyozuka J."/>
            <person name="Lagercrantz U."/>
            <person name="Lin S."/>
            <person name="Lindquist E."/>
            <person name="Lipzen A."/>
            <person name="Lu C."/>
            <person name="Luna E."/>
            <person name="Martienssen R."/>
            <person name="Minamino N."/>
            <person name="Mizutani M."/>
            <person name="Mizutani M."/>
            <person name="Mochizuki N."/>
            <person name="Monte I."/>
            <person name="Mosher R."/>
            <person name="Nagasaki H."/>
            <person name="Nakagami H."/>
            <person name="Naramoto S."/>
            <person name="Nishitani K."/>
            <person name="Ohtani M."/>
            <person name="Okamoto T."/>
            <person name="Okumura M."/>
            <person name="Phillips J."/>
            <person name="Pollak B."/>
            <person name="Reinders A."/>
            <person name="Roevekamp M."/>
            <person name="Sano R."/>
            <person name="Sawa S."/>
            <person name="Schmid M."/>
            <person name="Shirakawa M."/>
            <person name="Solano R."/>
            <person name="Spunde A."/>
            <person name="Suetsugu N."/>
            <person name="Sugano S."/>
            <person name="Sugiyama A."/>
            <person name="Sun R."/>
            <person name="Suzuki Y."/>
            <person name="Takenaka M."/>
            <person name="Takezawa D."/>
            <person name="Tomogane H."/>
            <person name="Tsuzuki M."/>
            <person name="Ueda T."/>
            <person name="Umeda M."/>
            <person name="Ward J."/>
            <person name="Watanabe Y."/>
            <person name="Yazaki K."/>
            <person name="Yokoyama R."/>
            <person name="Yoshitake Y."/>
            <person name="Yotsui I."/>
            <person name="Zachgo S."/>
            <person name="Schmutz J."/>
        </authorList>
    </citation>
    <scope>NUCLEOTIDE SEQUENCE [LARGE SCALE GENOMIC DNA]</scope>
    <source>
        <strain evidence="4">cv. B-3</strain>
    </source>
</reference>
<name>A0A397ZDH8_BRACM</name>
<dbReference type="Proteomes" id="UP000264353">
    <property type="component" value="Chromosome A5"/>
</dbReference>